<keyword evidence="4" id="KW-1185">Reference proteome</keyword>
<dbReference type="Pfam" id="PF01584">
    <property type="entry name" value="CheW"/>
    <property type="match status" value="1"/>
</dbReference>
<evidence type="ECO:0000256" key="1">
    <source>
        <dbReference type="SAM" id="MobiDB-lite"/>
    </source>
</evidence>
<sequence>MTAPAGPVRPDAEAALSPARIEAIVAARTVALARRGAAAAALPTRRLLLCRSGPEHLGLPLEAVAEVFAFRPCTPVPGAPPALVGLTGRGGVLVSVLDLARALGLPSGEAEAGGPGDGAAHVVLLRREAPRIGLKVDRVLAVVDAVVEAAGPATGAAPAGGLGTAPVAGYAREAADHARRDAGPPVGPSPPGGGAPGGFAVLDLPGLLHPFLPGPRPPPGAA</sequence>
<dbReference type="Gene3D" id="2.40.50.180">
    <property type="entry name" value="CheA-289, Domain 4"/>
    <property type="match status" value="1"/>
</dbReference>
<dbReference type="EMBL" id="BPQH01000018">
    <property type="protein sequence ID" value="GJD52280.1"/>
    <property type="molecule type" value="Genomic_DNA"/>
</dbReference>
<dbReference type="RefSeq" id="WP_128564589.1">
    <property type="nucleotide sequence ID" value="NZ_BPQH01000018.1"/>
</dbReference>
<dbReference type="PROSITE" id="PS50851">
    <property type="entry name" value="CHEW"/>
    <property type="match status" value="1"/>
</dbReference>
<organism evidence="3 4">
    <name type="scientific">Methylobacterium crusticola</name>
    <dbReference type="NCBI Taxonomy" id="1697972"/>
    <lineage>
        <taxon>Bacteria</taxon>
        <taxon>Pseudomonadati</taxon>
        <taxon>Pseudomonadota</taxon>
        <taxon>Alphaproteobacteria</taxon>
        <taxon>Hyphomicrobiales</taxon>
        <taxon>Methylobacteriaceae</taxon>
        <taxon>Methylobacterium</taxon>
    </lineage>
</organism>
<evidence type="ECO:0000313" key="3">
    <source>
        <dbReference type="EMBL" id="GJD52280.1"/>
    </source>
</evidence>
<dbReference type="InterPro" id="IPR002545">
    <property type="entry name" value="CheW-lke_dom"/>
</dbReference>
<name>A0ABQ4R561_9HYPH</name>
<proteinExistence type="predicted"/>
<protein>
    <recommendedName>
        <fullName evidence="2">CheW-like domain-containing protein</fullName>
    </recommendedName>
</protein>
<dbReference type="InterPro" id="IPR036061">
    <property type="entry name" value="CheW-like_dom_sf"/>
</dbReference>
<feature type="region of interest" description="Disordered" evidence="1">
    <location>
        <begin position="173"/>
        <end position="201"/>
    </location>
</feature>
<accession>A0ABQ4R561</accession>
<feature type="domain" description="CheW-like" evidence="2">
    <location>
        <begin position="44"/>
        <end position="213"/>
    </location>
</feature>
<feature type="compositionally biased region" description="Basic and acidic residues" evidence="1">
    <location>
        <begin position="173"/>
        <end position="182"/>
    </location>
</feature>
<dbReference type="SMART" id="SM00260">
    <property type="entry name" value="CheW"/>
    <property type="match status" value="1"/>
</dbReference>
<reference evidence="3" key="2">
    <citation type="submission" date="2021-08" db="EMBL/GenBank/DDBJ databases">
        <authorList>
            <person name="Tani A."/>
            <person name="Ola A."/>
            <person name="Ogura Y."/>
            <person name="Katsura K."/>
            <person name="Hayashi T."/>
        </authorList>
    </citation>
    <scope>NUCLEOTIDE SEQUENCE</scope>
    <source>
        <strain evidence="3">KCTC 52305</strain>
    </source>
</reference>
<dbReference type="SUPFAM" id="SSF50341">
    <property type="entry name" value="CheW-like"/>
    <property type="match status" value="1"/>
</dbReference>
<comment type="caution">
    <text evidence="3">The sequence shown here is derived from an EMBL/GenBank/DDBJ whole genome shotgun (WGS) entry which is preliminary data.</text>
</comment>
<dbReference type="Proteomes" id="UP001055167">
    <property type="component" value="Unassembled WGS sequence"/>
</dbReference>
<evidence type="ECO:0000259" key="2">
    <source>
        <dbReference type="PROSITE" id="PS50851"/>
    </source>
</evidence>
<reference evidence="3" key="1">
    <citation type="journal article" date="2021" name="Front. Microbiol.">
        <title>Comprehensive Comparative Genomics and Phenotyping of Methylobacterium Species.</title>
        <authorList>
            <person name="Alessa O."/>
            <person name="Ogura Y."/>
            <person name="Fujitani Y."/>
            <person name="Takami H."/>
            <person name="Hayashi T."/>
            <person name="Sahin N."/>
            <person name="Tani A."/>
        </authorList>
    </citation>
    <scope>NUCLEOTIDE SEQUENCE</scope>
    <source>
        <strain evidence="3">KCTC 52305</strain>
    </source>
</reference>
<evidence type="ECO:0000313" key="4">
    <source>
        <dbReference type="Proteomes" id="UP001055167"/>
    </source>
</evidence>
<gene>
    <name evidence="3" type="ORF">OPKNFCMD_5043</name>
</gene>